<feature type="region of interest" description="Disordered" evidence="1">
    <location>
        <begin position="1"/>
        <end position="36"/>
    </location>
</feature>
<evidence type="ECO:0000256" key="1">
    <source>
        <dbReference type="SAM" id="MobiDB-lite"/>
    </source>
</evidence>
<dbReference type="AlphaFoldDB" id="A0A1R3HJN3"/>
<keyword evidence="3" id="KW-1185">Reference proteome</keyword>
<organism evidence="2 3">
    <name type="scientific">Corchorus capsularis</name>
    <name type="common">Jute</name>
    <dbReference type="NCBI Taxonomy" id="210143"/>
    <lineage>
        <taxon>Eukaryota</taxon>
        <taxon>Viridiplantae</taxon>
        <taxon>Streptophyta</taxon>
        <taxon>Embryophyta</taxon>
        <taxon>Tracheophyta</taxon>
        <taxon>Spermatophyta</taxon>
        <taxon>Magnoliopsida</taxon>
        <taxon>eudicotyledons</taxon>
        <taxon>Gunneridae</taxon>
        <taxon>Pentapetalae</taxon>
        <taxon>rosids</taxon>
        <taxon>malvids</taxon>
        <taxon>Malvales</taxon>
        <taxon>Malvaceae</taxon>
        <taxon>Grewioideae</taxon>
        <taxon>Apeibeae</taxon>
        <taxon>Corchorus</taxon>
    </lineage>
</organism>
<accession>A0A1R3HJN3</accession>
<dbReference type="Gramene" id="OMO70559">
    <property type="protein sequence ID" value="OMO70559"/>
    <property type="gene ID" value="CCACVL1_18794"/>
</dbReference>
<sequence length="36" mass="4137">MELHGCDRDQKNNLREASFHPHDLCSPSLVDRGRDS</sequence>
<evidence type="ECO:0000313" key="3">
    <source>
        <dbReference type="Proteomes" id="UP000188268"/>
    </source>
</evidence>
<feature type="compositionally biased region" description="Basic and acidic residues" evidence="1">
    <location>
        <begin position="1"/>
        <end position="23"/>
    </location>
</feature>
<dbReference type="OrthoDB" id="10292710at2759"/>
<gene>
    <name evidence="2" type="ORF">CCACVL1_18794</name>
</gene>
<proteinExistence type="predicted"/>
<reference evidence="2 3" key="1">
    <citation type="submission" date="2013-09" db="EMBL/GenBank/DDBJ databases">
        <title>Corchorus capsularis genome sequencing.</title>
        <authorList>
            <person name="Alam M."/>
            <person name="Haque M.S."/>
            <person name="Islam M.S."/>
            <person name="Emdad E.M."/>
            <person name="Islam M.M."/>
            <person name="Ahmed B."/>
            <person name="Halim A."/>
            <person name="Hossen Q.M.M."/>
            <person name="Hossain M.Z."/>
            <person name="Ahmed R."/>
            <person name="Khan M.M."/>
            <person name="Islam R."/>
            <person name="Rashid M.M."/>
            <person name="Khan S.A."/>
            <person name="Rahman M.S."/>
            <person name="Alam M."/>
        </authorList>
    </citation>
    <scope>NUCLEOTIDE SEQUENCE [LARGE SCALE GENOMIC DNA]</scope>
    <source>
        <strain evidence="3">cv. CVL-1</strain>
        <tissue evidence="2">Whole seedling</tissue>
    </source>
</reference>
<comment type="caution">
    <text evidence="2">The sequence shown here is derived from an EMBL/GenBank/DDBJ whole genome shotgun (WGS) entry which is preliminary data.</text>
</comment>
<dbReference type="EMBL" id="AWWV01011791">
    <property type="protein sequence ID" value="OMO70559.1"/>
    <property type="molecule type" value="Genomic_DNA"/>
</dbReference>
<protein>
    <submittedName>
        <fullName evidence="2">Uncharacterized protein</fullName>
    </submittedName>
</protein>
<dbReference type="Proteomes" id="UP000188268">
    <property type="component" value="Unassembled WGS sequence"/>
</dbReference>
<name>A0A1R3HJN3_COCAP</name>
<evidence type="ECO:0000313" key="2">
    <source>
        <dbReference type="EMBL" id="OMO70559.1"/>
    </source>
</evidence>